<feature type="transmembrane region" description="Helical" evidence="1">
    <location>
        <begin position="114"/>
        <end position="133"/>
    </location>
</feature>
<proteinExistence type="predicted"/>
<keyword evidence="1" id="KW-0472">Membrane</keyword>
<evidence type="ECO:0000313" key="2">
    <source>
        <dbReference type="EMBL" id="MDP9866122.1"/>
    </source>
</evidence>
<keyword evidence="3" id="KW-1185">Reference proteome</keyword>
<evidence type="ECO:0000313" key="3">
    <source>
        <dbReference type="Proteomes" id="UP001230426"/>
    </source>
</evidence>
<keyword evidence="1" id="KW-0812">Transmembrane</keyword>
<evidence type="ECO:0000256" key="1">
    <source>
        <dbReference type="SAM" id="Phobius"/>
    </source>
</evidence>
<reference evidence="2 3" key="1">
    <citation type="submission" date="2023-07" db="EMBL/GenBank/DDBJ databases">
        <title>Sequencing the genomes of 1000 actinobacteria strains.</title>
        <authorList>
            <person name="Klenk H.-P."/>
        </authorList>
    </citation>
    <scope>NUCLEOTIDE SEQUENCE [LARGE SCALE GENOMIC DNA]</scope>
    <source>
        <strain evidence="2 3">DSM 44109</strain>
    </source>
</reference>
<protein>
    <recommendedName>
        <fullName evidence="4">DUF3592 domain-containing protein</fullName>
    </recommendedName>
</protein>
<comment type="caution">
    <text evidence="2">The sequence shown here is derived from an EMBL/GenBank/DDBJ whole genome shotgun (WGS) entry which is preliminary data.</text>
</comment>
<accession>A0ABT9RB90</accession>
<sequence length="154" mass="16087">MRSGTKRLSAFDLVIAAGGLVLVLLAGQNLGPALAALRGEGTWGTFTAQRVECVQHPGHEQCTWLGDFRAGGEARQGIAFYGADREAFTPGQTVRAFDTGRRGHVYGPGGSNEWIMVVLLLVAGLGLAARPLVRLRRRTAGDAGATGTEEVAGG</sequence>
<organism evidence="2 3">
    <name type="scientific">Streptosporangium brasiliense</name>
    <dbReference type="NCBI Taxonomy" id="47480"/>
    <lineage>
        <taxon>Bacteria</taxon>
        <taxon>Bacillati</taxon>
        <taxon>Actinomycetota</taxon>
        <taxon>Actinomycetes</taxon>
        <taxon>Streptosporangiales</taxon>
        <taxon>Streptosporangiaceae</taxon>
        <taxon>Streptosporangium</taxon>
    </lineage>
</organism>
<gene>
    <name evidence="2" type="ORF">J2S55_005388</name>
</gene>
<evidence type="ECO:0008006" key="4">
    <source>
        <dbReference type="Google" id="ProtNLM"/>
    </source>
</evidence>
<name>A0ABT9RB90_9ACTN</name>
<dbReference type="Proteomes" id="UP001230426">
    <property type="component" value="Unassembled WGS sequence"/>
</dbReference>
<keyword evidence="1" id="KW-1133">Transmembrane helix</keyword>
<dbReference type="RefSeq" id="WP_306866300.1">
    <property type="nucleotide sequence ID" value="NZ_JAUSRB010000002.1"/>
</dbReference>
<dbReference type="EMBL" id="JAUSRB010000002">
    <property type="protein sequence ID" value="MDP9866122.1"/>
    <property type="molecule type" value="Genomic_DNA"/>
</dbReference>